<dbReference type="InterPro" id="IPR036940">
    <property type="entry name" value="PI3/4_kinase_cat_sf"/>
</dbReference>
<evidence type="ECO:0000256" key="8">
    <source>
        <dbReference type="ARBA" id="ARBA00023161"/>
    </source>
</evidence>
<dbReference type="GO" id="GO:0005634">
    <property type="term" value="C:nucleus"/>
    <property type="evidence" value="ECO:0007669"/>
    <property type="project" value="TreeGrafter"/>
</dbReference>
<dbReference type="CDD" id="cd05170">
    <property type="entry name" value="PIKKc_SMG1"/>
    <property type="match status" value="1"/>
</dbReference>
<feature type="region of interest" description="Disordered" evidence="11">
    <location>
        <begin position="3098"/>
        <end position="3194"/>
    </location>
</feature>
<dbReference type="Gene3D" id="1.10.1070.11">
    <property type="entry name" value="Phosphatidylinositol 3-/4-kinase, catalytic domain"/>
    <property type="match status" value="1"/>
</dbReference>
<dbReference type="InterPro" id="IPR031559">
    <property type="entry name" value="SMG1"/>
</dbReference>
<keyword evidence="5" id="KW-0547">Nucleotide-binding</keyword>
<evidence type="ECO:0000256" key="6">
    <source>
        <dbReference type="ARBA" id="ARBA00022777"/>
    </source>
</evidence>
<feature type="domain" description="PI3K/PI4K catalytic" evidence="12">
    <location>
        <begin position="1876"/>
        <end position="2217"/>
    </location>
</feature>
<dbReference type="SMART" id="SM00146">
    <property type="entry name" value="PI3Kc"/>
    <property type="match status" value="1"/>
</dbReference>
<dbReference type="GO" id="GO:0004674">
    <property type="term" value="F:protein serine/threonine kinase activity"/>
    <property type="evidence" value="ECO:0007669"/>
    <property type="project" value="UniProtKB-KW"/>
</dbReference>
<dbReference type="PROSITE" id="PS51190">
    <property type="entry name" value="FATC"/>
    <property type="match status" value="1"/>
</dbReference>
<dbReference type="EMBL" id="JADGJQ010000096">
    <property type="protein sequence ID" value="KAJ3170439.1"/>
    <property type="molecule type" value="Genomic_DNA"/>
</dbReference>
<evidence type="ECO:0000256" key="5">
    <source>
        <dbReference type="ARBA" id="ARBA00022741"/>
    </source>
</evidence>
<dbReference type="InterPro" id="IPR018936">
    <property type="entry name" value="PI3/4_kinase_CS"/>
</dbReference>
<dbReference type="SMART" id="SM01345">
    <property type="entry name" value="Rapamycin_bind"/>
    <property type="match status" value="1"/>
</dbReference>
<name>A0AAD5XP09_9FUNG</name>
<gene>
    <name evidence="14" type="primary">SMG1_2</name>
    <name evidence="14" type="ORF">HDU87_008779</name>
</gene>
<comment type="similarity">
    <text evidence="1">Belongs to the PI3/PI4-kinase family.</text>
</comment>
<feature type="domain" description="FATC" evidence="13">
    <location>
        <begin position="3222"/>
        <end position="3254"/>
    </location>
</feature>
<keyword evidence="15" id="KW-1185">Reference proteome</keyword>
<dbReference type="PANTHER" id="PTHR11139:SF71">
    <property type="entry name" value="SERINE_THREONINE-PROTEIN KINASE SMG1"/>
    <property type="match status" value="1"/>
</dbReference>
<dbReference type="InterPro" id="IPR011009">
    <property type="entry name" value="Kinase-like_dom_sf"/>
</dbReference>
<sequence length="3254" mass="359468">MSYNRTSGRASGKRHANPFLSGDAQNLLLPVLRNDNDPNYALRSAAADQFWASLVQAPAVYLNGTGRSDIISLYAKELFAALSDTRSPLAYKNKLSKCIAGIGLSYIASGQSATFTGWIFESMSSTVAGSKSKDADKDLRNWLLTALKEFVDATSSQPARLHKEIQIALATILHQMQAFVDTMDSADYMPKTLDLFQIIAEIAPEQFSASFKDVVDLLVGWSIDPTLPKNVAALIFDTFKKLWCFWMPHIGFALELSRHLLGDIEASVKLSCEPRIASNDDATPKSTSHRSGRLPSNAFVLIRCLQSILYVLTYSGSPKLNPDCALVLGDDASGYQDYTHVVAWLLGVVESVGSKYRDRAWLVQGFGFLKFVSKALGAAFSPFHKQAIRIVMLDCSLFSAELAQEKKDPKSAEKDLLEWMSNFSEIIDPWLPDLSTDLLPDFTCPSSSPLLQDFRYACLSAVLCTEKLHTIMTTVLEALSASYGKTGSQTSAQISENKEELLSECAFLARSVMADPAEMHPQPESGYFAALVLRGEEVLSDILLDDIYLVSLAAELALPGFSGHDVLLLLCSFVVGMTNADHVRKLRYNRGQLLLAAYSVARSEHFVGDAKASDVKSALRMQFDAIRSTLSVNELTHNEKLLCIVWFDELLASLKASLFIHEDVIPAWIDDITEAVENCIAGFMQLCDFEHDPRVREQMACVWKSYDLWLDSGFPALSLETIRGRMEYLNELALKCIDDIDPMVRSAYSEVASSIHPVSAAFTRGENRSKATRQARLELMAMPPSGTFRSKHFQLVASFLGMHDRIIVGDDAPPSEPPDREDMTWLQRVYHACQTCSFAESEMGSGSGSRHQEWEKCAAHERCGSFLEYWALWESARYCILSRLRTPLGAPLQTFEAIEASLKDAIATLERYADETATLESGLASISHQVRDLRNLIMFVDMLEIQFQNACEGSLHCAPAPRPSISFFYTNKKSCEEWFARVRKLVVTGARLSGASDVAIKQASQFLMESTSGKERNFALADTADVVRILADELIVNGEPDSLIGIGDWMQRNGLHESDIPLEDEEQTITLLKRKDAVVAALEDVKTVTWCKPSRLLAEGRYETALGELLKAQANTSAIRDDAAQRWLNRHIAECYLSLQDWRGFDEWQAKLHVAGAETALEETTRTGYNEILGLWGELSEATAQKPIIPTAVPSTLDIRPMVERGFLDAVVQSSNTYVLSGLLRLKEAGPLENENACHAVDVALSMWAREDFPCNSEVLLGARLLHLLQPAASRPHYRRSGLSVSHDLKNLTPLKPLALNLLRDSLSVLEPASNAVGGVDMLLRRIARKRGNLACAVRMAASDSLSSIAPSHLHKYEAAKLAFVMGQPATALRTLADLYMESPAAAGASASPALFESKLLVRLAGWAVQSHGVIRSDASLADDLSAIADGEPSRELVEPPERLARQLLVRAVTKDGTNQKAWFQLAGHIYRSARKAADLAAVSTRQPDDMQHAALRKITVLISSESESQEATVKTFCSIISDALESPYDSATDNCIEEAFPHLPSVLCEQVQAVVRTETASLEDQLYDAAKAYFKFLDITCSADTACNANCATATLRVLRIFLKYGSVRKRLAPFFETTAVTPWKMMVPQLHSRINHPDDAVRNTFAALLSRIGQVAPHLIVYHAFAEPNVAKVSSATAVTSQVLTALRQQEPKLLVPQVEGLIRELRRITVFWEETWLHKLASVQAEATKRLQRIEGEVRRVRGNDALSDSEKDGLVLEYYRTIMKPLVNSLEKIFETTQCTAASTPHERWFETTYGARIRAALDSLIEPADLSAPKNTWQKFQEIHADLNRELQRVRILKLADVSPHMAKFRNSVVPMPGHLGQKGPVTVQSFAAELHVMPSKTKPKKLQLIGSDGVTYPYLFKGLEDLHLDERIQQLLGIINQFLLNDKAAAARNLRARTYTVIPCGRRFGMIQWVEDVTPFFSLYKRWQQRDYSAKLLQQKEGGTKADIPAPLRSNEQFYAQIGPALKKLGLSRKTPRHEWPLVAMREALEKLKRETPNNLISREIFCGSASAHHWWSKQKTFARSTAVMSMIGYVIGLGDRHLDNILLDQASGEIVHIDFNVCFENGAKLRVPETVPFRLTQNIHAALGVTGTDGVFRIASEHAMRVMRENREALLVLLEAFVYDPLVDWTRAASEEVKRRELELNVNIGVLASRVAEKRDLIEKKIYSLLASCGAVEVSIKCAYPALDESRSGLGKRHASSDEEIAQIIDELAARKVEIDRWASQHSTALLSLKVKCSFLKLPRQEYNFYTPYWMQGPILQACASEVFNLGPSGTFPPVAPSAYMLGPSEAHMMRCVEVDQELFRVGALKTACYSRCFKHLQLYQALAAPVSNNLLAQDPFVRWSGLLSQVLSAPSDQAAYEQIYSYEFEESLTTQTRKAALEAVMKSTCVAKEAEWQKAKEALEMFEEGAGADAMEPYSAIFGTAAPYKNSDLIVESFMLSELADLGHLMFAWIKDPTQAAEITSDIAAIVNSSAMKSRNIFGNYCIHPDRVFEVHAMLAYASVSAGIIEGVVGKTAGASQPPALQGIAPSSLGAFVALSTCVRDMAWHLADVFMPELILLLATGDGSQTDKLMEEIAAISSRVELTFEQTSAQFQTAAKAMTRDFATLCSRYAYRPGETPHVVLECFGPLFGPITTAVRELSQQLGTAEASIIQNVLTAQQVLTVQSVLSACRAYVSSSEMEVDDPTHEWAANYDFREIMSENEVFKEATSALKKYLDICMREVLMKPLAKLFSKTIKRLVGKTAKSARSPAQPATGIPFVDTALEAVQAKRSAHSDVGPTLNLMRQWHAHQCLPTLNAALQREGAAHLNKCDARLQLRRLALYRYQLVHEAALTFPARRAGVLSTSTPRWQFITHIGDEIPLLVQLSNDLVSLEKICQMTDDALGPVITWARQDPSLADAVEAFVQLANARHGQILIETKRAAIRELSANYTESDKLFDDVHQIISTLLKMSGKIPAAQPLRDDLQSHLSKWSEIGKLITGQLLIAKNDHSLADGESMLRIARDIKSDAEHCLKSMCAFASLRAVESSTRGGNNGDPEEGRTAPLHLVLDPQATPGPNGEGPDGPDPRTGALDAEEEDQGNLRQKSLSLPESLGQEGLDDPCSEERSGDETADDRAPGAPQAVQERRMSDAASAPPVGAALPKGSQARNAYAVGVLRRIKAKLEGRDMADEPKSDVGRQVERVISEAADADRISTMYEGWMGWI</sequence>
<evidence type="ECO:0000256" key="1">
    <source>
        <dbReference type="ARBA" id="ARBA00011031"/>
    </source>
</evidence>
<dbReference type="SUPFAM" id="SSF56112">
    <property type="entry name" value="Protein kinase-like (PK-like)"/>
    <property type="match status" value="1"/>
</dbReference>
<accession>A0AAD5XP09</accession>
<dbReference type="SUPFAM" id="SSF48371">
    <property type="entry name" value="ARM repeat"/>
    <property type="match status" value="2"/>
</dbReference>
<evidence type="ECO:0000256" key="3">
    <source>
        <dbReference type="ARBA" id="ARBA00022527"/>
    </source>
</evidence>
<proteinExistence type="inferred from homology"/>
<reference evidence="14" key="1">
    <citation type="submission" date="2020-05" db="EMBL/GenBank/DDBJ databases">
        <title>Phylogenomic resolution of chytrid fungi.</title>
        <authorList>
            <person name="Stajich J.E."/>
            <person name="Amses K."/>
            <person name="Simmons R."/>
            <person name="Seto K."/>
            <person name="Myers J."/>
            <person name="Bonds A."/>
            <person name="Quandt C.A."/>
            <person name="Barry K."/>
            <person name="Liu P."/>
            <person name="Grigoriev I."/>
            <person name="Longcore J.E."/>
            <person name="James T.Y."/>
        </authorList>
    </citation>
    <scope>NUCLEOTIDE SEQUENCE</scope>
    <source>
        <strain evidence="14">JEL0379</strain>
    </source>
</reference>
<keyword evidence="3" id="KW-0723">Serine/threonine-protein kinase</keyword>
<evidence type="ECO:0000259" key="13">
    <source>
        <dbReference type="PROSITE" id="PS51190"/>
    </source>
</evidence>
<dbReference type="InterPro" id="IPR016024">
    <property type="entry name" value="ARM-type_fold"/>
</dbReference>
<feature type="compositionally biased region" description="Basic and acidic residues" evidence="11">
    <location>
        <begin position="3153"/>
        <end position="3166"/>
    </location>
</feature>
<dbReference type="PROSITE" id="PS00916">
    <property type="entry name" value="PI3_4_KINASE_2"/>
    <property type="match status" value="1"/>
</dbReference>
<keyword evidence="7" id="KW-0067">ATP-binding</keyword>
<dbReference type="Proteomes" id="UP001212152">
    <property type="component" value="Unassembled WGS sequence"/>
</dbReference>
<keyword evidence="8" id="KW-0866">Nonsense-mediated mRNA decay</keyword>
<dbReference type="Gene3D" id="3.30.1010.10">
    <property type="entry name" value="Phosphatidylinositol 3-kinase Catalytic Subunit, Chain A, domain 4"/>
    <property type="match status" value="1"/>
</dbReference>
<evidence type="ECO:0000259" key="12">
    <source>
        <dbReference type="PROSITE" id="PS50290"/>
    </source>
</evidence>
<evidence type="ECO:0000313" key="15">
    <source>
        <dbReference type="Proteomes" id="UP001212152"/>
    </source>
</evidence>
<dbReference type="GO" id="GO:0035556">
    <property type="term" value="P:intracellular signal transduction"/>
    <property type="evidence" value="ECO:0007669"/>
    <property type="project" value="UniProtKB-ARBA"/>
</dbReference>
<evidence type="ECO:0000313" key="14">
    <source>
        <dbReference type="EMBL" id="KAJ3170439.1"/>
    </source>
</evidence>
<dbReference type="Pfam" id="PF15785">
    <property type="entry name" value="SMG1"/>
    <property type="match status" value="1"/>
</dbReference>
<protein>
    <recommendedName>
        <fullName evidence="2">non-specific serine/threonine protein kinase</fullName>
        <ecNumber evidence="2">2.7.11.1</ecNumber>
    </recommendedName>
</protein>
<comment type="catalytic activity">
    <reaction evidence="9">
        <text>L-threonyl-[protein] + ATP = O-phospho-L-threonyl-[protein] + ADP + H(+)</text>
        <dbReference type="Rhea" id="RHEA:46608"/>
        <dbReference type="Rhea" id="RHEA-COMP:11060"/>
        <dbReference type="Rhea" id="RHEA-COMP:11605"/>
        <dbReference type="ChEBI" id="CHEBI:15378"/>
        <dbReference type="ChEBI" id="CHEBI:30013"/>
        <dbReference type="ChEBI" id="CHEBI:30616"/>
        <dbReference type="ChEBI" id="CHEBI:61977"/>
        <dbReference type="ChEBI" id="CHEBI:456216"/>
        <dbReference type="EC" id="2.7.11.1"/>
    </reaction>
</comment>
<evidence type="ECO:0000256" key="7">
    <source>
        <dbReference type="ARBA" id="ARBA00022840"/>
    </source>
</evidence>
<evidence type="ECO:0000256" key="4">
    <source>
        <dbReference type="ARBA" id="ARBA00022679"/>
    </source>
</evidence>
<dbReference type="InterPro" id="IPR000403">
    <property type="entry name" value="PI3/4_kinase_cat_dom"/>
</dbReference>
<keyword evidence="6 14" id="KW-0418">Kinase</keyword>
<evidence type="ECO:0000256" key="10">
    <source>
        <dbReference type="ARBA" id="ARBA00048679"/>
    </source>
</evidence>
<dbReference type="InterPro" id="IPR050517">
    <property type="entry name" value="DDR_Repair_Kinase"/>
</dbReference>
<dbReference type="PANTHER" id="PTHR11139">
    <property type="entry name" value="ATAXIA TELANGIECTASIA MUTATED ATM -RELATED"/>
    <property type="match status" value="1"/>
</dbReference>
<dbReference type="SMART" id="SM01343">
    <property type="entry name" value="FATC"/>
    <property type="match status" value="1"/>
</dbReference>
<dbReference type="EC" id="2.7.11.1" evidence="2"/>
<dbReference type="PROSITE" id="PS50290">
    <property type="entry name" value="PI3_4_KINASE_3"/>
    <property type="match status" value="1"/>
</dbReference>
<dbReference type="InterPro" id="IPR039414">
    <property type="entry name" value="SMG1_PIKKc"/>
</dbReference>
<organism evidence="14 15">
    <name type="scientific">Geranomyces variabilis</name>
    <dbReference type="NCBI Taxonomy" id="109894"/>
    <lineage>
        <taxon>Eukaryota</taxon>
        <taxon>Fungi</taxon>
        <taxon>Fungi incertae sedis</taxon>
        <taxon>Chytridiomycota</taxon>
        <taxon>Chytridiomycota incertae sedis</taxon>
        <taxon>Chytridiomycetes</taxon>
        <taxon>Spizellomycetales</taxon>
        <taxon>Powellomycetaceae</taxon>
        <taxon>Geranomyces</taxon>
    </lineage>
</organism>
<evidence type="ECO:0000256" key="11">
    <source>
        <dbReference type="SAM" id="MobiDB-lite"/>
    </source>
</evidence>
<comment type="catalytic activity">
    <reaction evidence="10">
        <text>L-seryl-[protein] + ATP = O-phospho-L-seryl-[protein] + ADP + H(+)</text>
        <dbReference type="Rhea" id="RHEA:17989"/>
        <dbReference type="Rhea" id="RHEA-COMP:9863"/>
        <dbReference type="Rhea" id="RHEA-COMP:11604"/>
        <dbReference type="ChEBI" id="CHEBI:15378"/>
        <dbReference type="ChEBI" id="CHEBI:29999"/>
        <dbReference type="ChEBI" id="CHEBI:30616"/>
        <dbReference type="ChEBI" id="CHEBI:83421"/>
        <dbReference type="ChEBI" id="CHEBI:456216"/>
        <dbReference type="EC" id="2.7.11.1"/>
    </reaction>
</comment>
<evidence type="ECO:0000256" key="9">
    <source>
        <dbReference type="ARBA" id="ARBA00047899"/>
    </source>
</evidence>
<dbReference type="GO" id="GO:0005524">
    <property type="term" value="F:ATP binding"/>
    <property type="evidence" value="ECO:0007669"/>
    <property type="project" value="UniProtKB-KW"/>
</dbReference>
<evidence type="ECO:0000256" key="2">
    <source>
        <dbReference type="ARBA" id="ARBA00012513"/>
    </source>
</evidence>
<dbReference type="Pfam" id="PF00454">
    <property type="entry name" value="PI3_PI4_kinase"/>
    <property type="match status" value="1"/>
</dbReference>
<dbReference type="InterPro" id="IPR003152">
    <property type="entry name" value="FATC_dom"/>
</dbReference>
<comment type="caution">
    <text evidence="14">The sequence shown here is derived from an EMBL/GenBank/DDBJ whole genome shotgun (WGS) entry which is preliminary data.</text>
</comment>
<dbReference type="GO" id="GO:0000184">
    <property type="term" value="P:nuclear-transcribed mRNA catabolic process, nonsense-mediated decay"/>
    <property type="evidence" value="ECO:0007669"/>
    <property type="project" value="UniProtKB-KW"/>
</dbReference>
<keyword evidence="4" id="KW-0808">Transferase</keyword>